<organism evidence="8">
    <name type="scientific">marine sediment metagenome</name>
    <dbReference type="NCBI Taxonomy" id="412755"/>
    <lineage>
        <taxon>unclassified sequences</taxon>
        <taxon>metagenomes</taxon>
        <taxon>ecological metagenomes</taxon>
    </lineage>
</organism>
<dbReference type="InterPro" id="IPR049316">
    <property type="entry name" value="GDC-P_C"/>
</dbReference>
<dbReference type="FunFam" id="3.40.640.10:FF:000224">
    <property type="entry name" value="Probable glycine dehydrogenase (decarboxylating) subunit 2"/>
    <property type="match status" value="1"/>
</dbReference>
<dbReference type="PANTHER" id="PTHR11773:SF1">
    <property type="entry name" value="GLYCINE DEHYDROGENASE (DECARBOXYLATING), MITOCHONDRIAL"/>
    <property type="match status" value="1"/>
</dbReference>
<feature type="domain" description="Glycine dehydrogenase C-terminal" evidence="7">
    <location>
        <begin position="349"/>
        <end position="449"/>
    </location>
</feature>
<evidence type="ECO:0000259" key="7">
    <source>
        <dbReference type="Pfam" id="PF21478"/>
    </source>
</evidence>
<reference evidence="8" key="1">
    <citation type="journal article" date="2014" name="Front. Microbiol.">
        <title>High frequency of phylogenetically diverse reductive dehalogenase-homologous genes in deep subseafloor sedimentary metagenomes.</title>
        <authorList>
            <person name="Kawai M."/>
            <person name="Futagami T."/>
            <person name="Toyoda A."/>
            <person name="Takaki Y."/>
            <person name="Nishi S."/>
            <person name="Hori S."/>
            <person name="Arai W."/>
            <person name="Tsubouchi T."/>
            <person name="Morono Y."/>
            <person name="Uchiyama I."/>
            <person name="Ito T."/>
            <person name="Fujiyama A."/>
            <person name="Inagaki F."/>
            <person name="Takami H."/>
        </authorList>
    </citation>
    <scope>NUCLEOTIDE SEQUENCE</scope>
    <source>
        <strain evidence="8">Expedition CK06-06</strain>
    </source>
</reference>
<name>X0RNL9_9ZZZZ</name>
<keyword evidence="4" id="KW-0560">Oxidoreductase</keyword>
<evidence type="ECO:0000256" key="3">
    <source>
        <dbReference type="ARBA" id="ARBA00022898"/>
    </source>
</evidence>
<keyword evidence="3" id="KW-0663">Pyridoxal phosphate</keyword>
<gene>
    <name evidence="8" type="ORF">S01H1_00090</name>
</gene>
<protein>
    <recommendedName>
        <fullName evidence="2">glycine dehydrogenase (aminomethyl-transferring)</fullName>
        <ecNumber evidence="2">1.4.4.2</ecNumber>
    </recommendedName>
</protein>
<dbReference type="GO" id="GO:0030170">
    <property type="term" value="F:pyridoxal phosphate binding"/>
    <property type="evidence" value="ECO:0007669"/>
    <property type="project" value="TreeGrafter"/>
</dbReference>
<evidence type="ECO:0000313" key="8">
    <source>
        <dbReference type="EMBL" id="GAF70414.1"/>
    </source>
</evidence>
<evidence type="ECO:0000256" key="5">
    <source>
        <dbReference type="ARBA" id="ARBA00049026"/>
    </source>
</evidence>
<dbReference type="Pfam" id="PF02347">
    <property type="entry name" value="GDC-P"/>
    <property type="match status" value="1"/>
</dbReference>
<dbReference type="NCBIfam" id="NF003346">
    <property type="entry name" value="PRK04366.1"/>
    <property type="match status" value="1"/>
</dbReference>
<evidence type="ECO:0000256" key="1">
    <source>
        <dbReference type="ARBA" id="ARBA00001933"/>
    </source>
</evidence>
<dbReference type="EMBL" id="BARS01000024">
    <property type="protein sequence ID" value="GAF70414.1"/>
    <property type="molecule type" value="Genomic_DNA"/>
</dbReference>
<dbReference type="CDD" id="cd00613">
    <property type="entry name" value="GDC-P"/>
    <property type="match status" value="1"/>
</dbReference>
<dbReference type="GO" id="GO:0005829">
    <property type="term" value="C:cytosol"/>
    <property type="evidence" value="ECO:0007669"/>
    <property type="project" value="TreeGrafter"/>
</dbReference>
<dbReference type="Gene3D" id="3.40.640.10">
    <property type="entry name" value="Type I PLP-dependent aspartate aminotransferase-like (Major domain)"/>
    <property type="match status" value="1"/>
</dbReference>
<dbReference type="Gene3D" id="6.20.440.10">
    <property type="match status" value="1"/>
</dbReference>
<dbReference type="SUPFAM" id="SSF53383">
    <property type="entry name" value="PLP-dependent transferases"/>
    <property type="match status" value="1"/>
</dbReference>
<dbReference type="GO" id="GO:0005960">
    <property type="term" value="C:glycine cleavage complex"/>
    <property type="evidence" value="ECO:0007669"/>
    <property type="project" value="TreeGrafter"/>
</dbReference>
<dbReference type="GO" id="GO:0019464">
    <property type="term" value="P:glycine decarboxylation via glycine cleavage system"/>
    <property type="evidence" value="ECO:0007669"/>
    <property type="project" value="TreeGrafter"/>
</dbReference>
<sequence length="449" mass="49978">MKLIFEKSIKGRDGYSLPQDLFDEIKIEECLPEYVISKDKKLLSEVSEVDVIRHFTKLSKLNYGLDDGFYPLGSCTMKYNPKINEKLASLGNFIYAHPFAPEETVQGCLEIAYDLNKLLCEITGMDEYTMAPAAGAHGELAGILIMRKYFVDRGDIRHKMLIPDSAHGTNPASAAMGGFQVVEVKSNEKGTVDLGELAKLMDKDTVGLMLTNPNTVGLFDEGIEEIKKIVHGKGGLLYYDGANLNASLGIIRPGDAGFDVVHLNLHKTFSTPHGGGGPGAGVIGVKKDLIPYLPTPNVAFNSDRKKYYLSDAGEKSIGMVRAFWSNFSVLVKTYVWILSMGPDGLYNTSETSIINANYILAKLKNYYKPAYDRYCGHECTVTGREYKKYGVKTLDIAKRIMDYGMHPPTIYFPHFEPYAEETIMVEPTESESKETLDKFIEIMIKISDE</sequence>
<feature type="non-terminal residue" evidence="8">
    <location>
        <position position="449"/>
    </location>
</feature>
<dbReference type="InterPro" id="IPR015424">
    <property type="entry name" value="PyrdxlP-dep_Trfase"/>
</dbReference>
<comment type="caution">
    <text evidence="8">The sequence shown here is derived from an EMBL/GenBank/DDBJ whole genome shotgun (WGS) entry which is preliminary data.</text>
</comment>
<dbReference type="GO" id="GO:0016594">
    <property type="term" value="F:glycine binding"/>
    <property type="evidence" value="ECO:0007669"/>
    <property type="project" value="TreeGrafter"/>
</dbReference>
<dbReference type="PANTHER" id="PTHR11773">
    <property type="entry name" value="GLYCINE DEHYDROGENASE, DECARBOXYLATING"/>
    <property type="match status" value="1"/>
</dbReference>
<evidence type="ECO:0000256" key="4">
    <source>
        <dbReference type="ARBA" id="ARBA00023002"/>
    </source>
</evidence>
<comment type="catalytic activity">
    <reaction evidence="5">
        <text>N(6)-[(R)-lipoyl]-L-lysyl-[glycine-cleavage complex H protein] + glycine + H(+) = N(6)-[(R)-S(8)-aminomethyldihydrolipoyl]-L-lysyl-[glycine-cleavage complex H protein] + CO2</text>
        <dbReference type="Rhea" id="RHEA:24304"/>
        <dbReference type="Rhea" id="RHEA-COMP:10494"/>
        <dbReference type="Rhea" id="RHEA-COMP:10495"/>
        <dbReference type="ChEBI" id="CHEBI:15378"/>
        <dbReference type="ChEBI" id="CHEBI:16526"/>
        <dbReference type="ChEBI" id="CHEBI:57305"/>
        <dbReference type="ChEBI" id="CHEBI:83099"/>
        <dbReference type="ChEBI" id="CHEBI:83143"/>
        <dbReference type="EC" id="1.4.4.2"/>
    </reaction>
</comment>
<evidence type="ECO:0000259" key="6">
    <source>
        <dbReference type="Pfam" id="PF02347"/>
    </source>
</evidence>
<accession>X0RNL9</accession>
<dbReference type="EC" id="1.4.4.2" evidence="2"/>
<dbReference type="GO" id="GO:0004375">
    <property type="term" value="F:glycine dehydrogenase (decarboxylating) activity"/>
    <property type="evidence" value="ECO:0007669"/>
    <property type="project" value="UniProtKB-EC"/>
</dbReference>
<proteinExistence type="predicted"/>
<evidence type="ECO:0000256" key="2">
    <source>
        <dbReference type="ARBA" id="ARBA00012134"/>
    </source>
</evidence>
<dbReference type="InterPro" id="IPR020581">
    <property type="entry name" value="GDC_P"/>
</dbReference>
<dbReference type="InterPro" id="IPR049315">
    <property type="entry name" value="GDC-P_N"/>
</dbReference>
<comment type="cofactor">
    <cofactor evidence="1">
        <name>pyridoxal 5'-phosphate</name>
        <dbReference type="ChEBI" id="CHEBI:597326"/>
    </cofactor>
</comment>
<dbReference type="InterPro" id="IPR015422">
    <property type="entry name" value="PyrdxlP-dep_Trfase_small"/>
</dbReference>
<dbReference type="InterPro" id="IPR015421">
    <property type="entry name" value="PyrdxlP-dep_Trfase_major"/>
</dbReference>
<dbReference type="Pfam" id="PF21478">
    <property type="entry name" value="GcvP2_C"/>
    <property type="match status" value="1"/>
</dbReference>
<feature type="domain" description="Glycine cleavage system P-protein N-terminal" evidence="6">
    <location>
        <begin position="27"/>
        <end position="304"/>
    </location>
</feature>
<dbReference type="AlphaFoldDB" id="X0RNL9"/>
<dbReference type="Gene3D" id="3.90.1150.10">
    <property type="entry name" value="Aspartate Aminotransferase, domain 1"/>
    <property type="match status" value="1"/>
</dbReference>